<proteinExistence type="inferred from homology"/>
<feature type="transmembrane region" description="Helical" evidence="10">
    <location>
        <begin position="97"/>
        <end position="119"/>
    </location>
</feature>
<keyword evidence="12" id="KW-1185">Reference proteome</keyword>
<evidence type="ECO:0000256" key="7">
    <source>
        <dbReference type="ARBA" id="ARBA00035120"/>
    </source>
</evidence>
<evidence type="ECO:0000256" key="8">
    <source>
        <dbReference type="ARBA" id="ARBA00035585"/>
    </source>
</evidence>
<dbReference type="GO" id="GO:0005886">
    <property type="term" value="C:plasma membrane"/>
    <property type="evidence" value="ECO:0007669"/>
    <property type="project" value="UniProtKB-SubCell"/>
</dbReference>
<evidence type="ECO:0000256" key="6">
    <source>
        <dbReference type="ARBA" id="ARBA00023303"/>
    </source>
</evidence>
<evidence type="ECO:0000256" key="2">
    <source>
        <dbReference type="ARBA" id="ARBA00022475"/>
    </source>
</evidence>
<dbReference type="InterPro" id="IPR003691">
    <property type="entry name" value="FluC"/>
</dbReference>
<dbReference type="AlphaFoldDB" id="A0A6A9UYI5"/>
<evidence type="ECO:0000313" key="11">
    <source>
        <dbReference type="EMBL" id="MVA76975.1"/>
    </source>
</evidence>
<gene>
    <name evidence="11" type="ORF">GC722_13215</name>
</gene>
<feature type="transmembrane region" description="Helical" evidence="10">
    <location>
        <begin position="38"/>
        <end position="59"/>
    </location>
</feature>
<organism evidence="11 12">
    <name type="scientific">Auraticoccus cholistanensis</name>
    <dbReference type="NCBI Taxonomy" id="2656650"/>
    <lineage>
        <taxon>Bacteria</taxon>
        <taxon>Bacillati</taxon>
        <taxon>Actinomycetota</taxon>
        <taxon>Actinomycetes</taxon>
        <taxon>Propionibacteriales</taxon>
        <taxon>Propionibacteriaceae</taxon>
        <taxon>Auraticoccus</taxon>
    </lineage>
</organism>
<evidence type="ECO:0000256" key="1">
    <source>
        <dbReference type="ARBA" id="ARBA00004651"/>
    </source>
</evidence>
<comment type="catalytic activity">
    <reaction evidence="8">
        <text>fluoride(in) = fluoride(out)</text>
        <dbReference type="Rhea" id="RHEA:76159"/>
        <dbReference type="ChEBI" id="CHEBI:17051"/>
    </reaction>
    <physiologicalReaction direction="left-to-right" evidence="8">
        <dbReference type="Rhea" id="RHEA:76160"/>
    </physiologicalReaction>
</comment>
<keyword evidence="6" id="KW-0813">Transport</keyword>
<dbReference type="Pfam" id="PF02537">
    <property type="entry name" value="CRCB"/>
    <property type="match status" value="1"/>
</dbReference>
<dbReference type="EMBL" id="WPCU01000009">
    <property type="protein sequence ID" value="MVA76975.1"/>
    <property type="molecule type" value="Genomic_DNA"/>
</dbReference>
<keyword evidence="6" id="KW-0407">Ion channel</keyword>
<keyword evidence="3 10" id="KW-0812">Transmembrane</keyword>
<evidence type="ECO:0000256" key="9">
    <source>
        <dbReference type="ARBA" id="ARBA00049940"/>
    </source>
</evidence>
<name>A0A6A9UYI5_9ACTN</name>
<evidence type="ECO:0000256" key="4">
    <source>
        <dbReference type="ARBA" id="ARBA00022989"/>
    </source>
</evidence>
<comment type="similarity">
    <text evidence="7 10">Belongs to the fluoride channel Fluc/FEX (TC 1.A.43) family.</text>
</comment>
<evidence type="ECO:0000256" key="10">
    <source>
        <dbReference type="RuleBase" id="RU004340"/>
    </source>
</evidence>
<evidence type="ECO:0000256" key="3">
    <source>
        <dbReference type="ARBA" id="ARBA00022692"/>
    </source>
</evidence>
<protein>
    <recommendedName>
        <fullName evidence="10">Fluoride-specific ion channel</fullName>
    </recommendedName>
</protein>
<accession>A0A6A9UYI5</accession>
<comment type="function">
    <text evidence="9">Fluoride-specific ion channel. Important for reducing fluoride concentration in the cell, thus reducing its toxicity.</text>
</comment>
<feature type="transmembrane region" description="Helical" evidence="10">
    <location>
        <begin position="66"/>
        <end position="91"/>
    </location>
</feature>
<evidence type="ECO:0000313" key="12">
    <source>
        <dbReference type="Proteomes" id="UP000435304"/>
    </source>
</evidence>
<keyword evidence="5 10" id="KW-0472">Membrane</keyword>
<dbReference type="Proteomes" id="UP000435304">
    <property type="component" value="Unassembled WGS sequence"/>
</dbReference>
<sequence length="137" mass="13297">MVDQPLPAACHVALVAAGSAAGALLRAALTQLVPGPWPVLWVLDVGGALLLGLLTGWSCGRRRGRWLVPLLGPGVLGGLTTFSAVTVLAAGSPGPGPLAAVLGMTVAGVLAAWAGLLLAGTGSRSRAGGPDGPGEAP</sequence>
<evidence type="ECO:0000256" key="5">
    <source>
        <dbReference type="ARBA" id="ARBA00023136"/>
    </source>
</evidence>
<dbReference type="GO" id="GO:0034220">
    <property type="term" value="P:monoatomic ion transmembrane transport"/>
    <property type="evidence" value="ECO:0007669"/>
    <property type="project" value="UniProtKB-KW"/>
</dbReference>
<comment type="caution">
    <text evidence="11">The sequence shown here is derived from an EMBL/GenBank/DDBJ whole genome shotgun (WGS) entry which is preliminary data.</text>
</comment>
<comment type="subcellular location">
    <subcellularLocation>
        <location evidence="1">Cell membrane</location>
        <topology evidence="1">Multi-pass membrane protein</topology>
    </subcellularLocation>
</comment>
<keyword evidence="4 10" id="KW-1133">Transmembrane helix</keyword>
<reference evidence="11 12" key="1">
    <citation type="submission" date="2019-12" db="EMBL/GenBank/DDBJ databases">
        <title>Auraticoccus cholistani sp. nov., an actinomycete isolated from soil of Cholistan desert.</title>
        <authorList>
            <person name="Cheema M.T."/>
        </authorList>
    </citation>
    <scope>NUCLEOTIDE SEQUENCE [LARGE SCALE GENOMIC DNA]</scope>
    <source>
        <strain evidence="11 12">F435</strain>
    </source>
</reference>
<keyword evidence="2 10" id="KW-1003">Cell membrane</keyword>
<keyword evidence="6" id="KW-0406">Ion transport</keyword>